<name>A0ABX8SFJ2_9ACTN</name>
<dbReference type="EMBL" id="CP079105">
    <property type="protein sequence ID" value="QXQ14461.1"/>
    <property type="molecule type" value="Genomic_DNA"/>
</dbReference>
<reference evidence="2" key="1">
    <citation type="submission" date="2021-07" db="EMBL/GenBank/DDBJ databases">
        <title>Candidatus Kaistella beijingensis sp. nov. isolated from a municipal wastewater treatment plant is involved in sludge foaming.</title>
        <authorList>
            <person name="Song Y."/>
            <person name="Liu S.-J."/>
        </authorList>
    </citation>
    <scope>NUCLEOTIDE SEQUENCE</scope>
    <source>
        <strain evidence="2">DSM 43998</strain>
    </source>
</reference>
<dbReference type="Pfam" id="PF00903">
    <property type="entry name" value="Glyoxalase"/>
    <property type="match status" value="1"/>
</dbReference>
<dbReference type="Proteomes" id="UP000887023">
    <property type="component" value="Chromosome"/>
</dbReference>
<dbReference type="Gene3D" id="3.10.180.10">
    <property type="entry name" value="2,3-Dihydroxybiphenyl 1,2-Dioxygenase, domain 1"/>
    <property type="match status" value="1"/>
</dbReference>
<proteinExistence type="predicted"/>
<keyword evidence="3" id="KW-1185">Reference proteome</keyword>
<organism evidence="2 3">
    <name type="scientific">Skermania pinensis</name>
    <dbReference type="NCBI Taxonomy" id="39122"/>
    <lineage>
        <taxon>Bacteria</taxon>
        <taxon>Bacillati</taxon>
        <taxon>Actinomycetota</taxon>
        <taxon>Actinomycetes</taxon>
        <taxon>Mycobacteriales</taxon>
        <taxon>Gordoniaceae</taxon>
        <taxon>Skermania</taxon>
    </lineage>
</organism>
<evidence type="ECO:0000259" key="1">
    <source>
        <dbReference type="PROSITE" id="PS51819"/>
    </source>
</evidence>
<gene>
    <name evidence="2" type="ORF">KV203_03320</name>
</gene>
<protein>
    <submittedName>
        <fullName evidence="2">VOC family protein</fullName>
    </submittedName>
</protein>
<dbReference type="InterPro" id="IPR037523">
    <property type="entry name" value="VOC_core"/>
</dbReference>
<dbReference type="InterPro" id="IPR029068">
    <property type="entry name" value="Glyas_Bleomycin-R_OHBP_Dase"/>
</dbReference>
<accession>A0ABX8SFJ2</accession>
<sequence>MDVLASRIILRPNDYVCTLGFYRDLLGLAIAREYPGGTVFFAGQSLIEVTEHGTRAEPATPFAGALWLQVRDVIAAAAELAARGVAIDRPPRTEPWGLREMWLTDPDGTPIVLVDVPADHPMRCDNRPPDSAG</sequence>
<evidence type="ECO:0000313" key="3">
    <source>
        <dbReference type="Proteomes" id="UP000887023"/>
    </source>
</evidence>
<dbReference type="PROSITE" id="PS51819">
    <property type="entry name" value="VOC"/>
    <property type="match status" value="1"/>
</dbReference>
<dbReference type="InterPro" id="IPR004360">
    <property type="entry name" value="Glyas_Fos-R_dOase_dom"/>
</dbReference>
<feature type="domain" description="VOC" evidence="1">
    <location>
        <begin position="1"/>
        <end position="116"/>
    </location>
</feature>
<dbReference type="SUPFAM" id="SSF54593">
    <property type="entry name" value="Glyoxalase/Bleomycin resistance protein/Dihydroxybiphenyl dioxygenase"/>
    <property type="match status" value="1"/>
</dbReference>
<dbReference type="RefSeq" id="WP_066466712.1">
    <property type="nucleotide sequence ID" value="NZ_CBCRUZ010000003.1"/>
</dbReference>
<evidence type="ECO:0000313" key="2">
    <source>
        <dbReference type="EMBL" id="QXQ14461.1"/>
    </source>
</evidence>